<keyword evidence="2" id="KW-1185">Reference proteome</keyword>
<gene>
    <name evidence="1" type="ORF">RM531_13975</name>
</gene>
<evidence type="ECO:0000313" key="2">
    <source>
        <dbReference type="Proteomes" id="UP001259982"/>
    </source>
</evidence>
<proteinExistence type="predicted"/>
<dbReference type="InterPro" id="IPR036388">
    <property type="entry name" value="WH-like_DNA-bd_sf"/>
</dbReference>
<dbReference type="Proteomes" id="UP001259982">
    <property type="component" value="Unassembled WGS sequence"/>
</dbReference>
<name>A0ABU3BAU6_9GAMM</name>
<dbReference type="InterPro" id="IPR036390">
    <property type="entry name" value="WH_DNA-bd_sf"/>
</dbReference>
<protein>
    <submittedName>
        <fullName evidence="1">Winged helix-turn-helix domain-containing protein</fullName>
    </submittedName>
</protein>
<dbReference type="RefSeq" id="WP_311660101.1">
    <property type="nucleotide sequence ID" value="NZ_JAVRHY010000016.1"/>
</dbReference>
<organism evidence="1 2">
    <name type="scientific">Spectribacter acetivorans</name>
    <dbReference type="NCBI Taxonomy" id="3075603"/>
    <lineage>
        <taxon>Bacteria</taxon>
        <taxon>Pseudomonadati</taxon>
        <taxon>Pseudomonadota</taxon>
        <taxon>Gammaproteobacteria</taxon>
        <taxon>Salinisphaerales</taxon>
        <taxon>Salinisphaeraceae</taxon>
        <taxon>Spectribacter</taxon>
    </lineage>
</organism>
<dbReference type="CDD" id="cd00090">
    <property type="entry name" value="HTH_ARSR"/>
    <property type="match status" value="1"/>
</dbReference>
<dbReference type="InterPro" id="IPR011991">
    <property type="entry name" value="ArsR-like_HTH"/>
</dbReference>
<comment type="caution">
    <text evidence="1">The sequence shown here is derived from an EMBL/GenBank/DDBJ whole genome shotgun (WGS) entry which is preliminary data.</text>
</comment>
<reference evidence="1 2" key="1">
    <citation type="submission" date="2023-09" db="EMBL/GenBank/DDBJ databases">
        <authorList>
            <person name="Rey-Velasco X."/>
        </authorList>
    </citation>
    <scope>NUCLEOTIDE SEQUENCE [LARGE SCALE GENOMIC DNA]</scope>
    <source>
        <strain evidence="1 2">P385</strain>
    </source>
</reference>
<dbReference type="EMBL" id="JAVRHY010000016">
    <property type="protein sequence ID" value="MDT0619581.1"/>
    <property type="molecule type" value="Genomic_DNA"/>
</dbReference>
<sequence>MTARPSIGLSLDVPATLFGGRTAALVLLFVAANREGYATQIARALGMPVGQVQRQLLKLEAGDVLQARSVGRTRLFSMNERLPFVRDLEALLRRALEYLPDAQQRQLMVRGRPRKTGKGLPEA</sequence>
<dbReference type="Gene3D" id="1.10.10.10">
    <property type="entry name" value="Winged helix-like DNA-binding domain superfamily/Winged helix DNA-binding domain"/>
    <property type="match status" value="1"/>
</dbReference>
<evidence type="ECO:0000313" key="1">
    <source>
        <dbReference type="EMBL" id="MDT0619581.1"/>
    </source>
</evidence>
<dbReference type="SUPFAM" id="SSF46785">
    <property type="entry name" value="Winged helix' DNA-binding domain"/>
    <property type="match status" value="1"/>
</dbReference>
<accession>A0ABU3BAU6</accession>